<dbReference type="InterPro" id="IPR052906">
    <property type="entry name" value="Type_IV_Methyl-Rstrct_Enzyme"/>
</dbReference>
<reference evidence="3" key="2">
    <citation type="submission" date="2021-08" db="EMBL/GenBank/DDBJ databases">
        <authorList>
            <person name="Tani A."/>
            <person name="Ola A."/>
            <person name="Ogura Y."/>
            <person name="Katsura K."/>
            <person name="Hayashi T."/>
        </authorList>
    </citation>
    <scope>NUCLEOTIDE SEQUENCE</scope>
    <source>
        <strain evidence="3">DSM 23632</strain>
    </source>
</reference>
<dbReference type="InterPro" id="IPR011856">
    <property type="entry name" value="tRNA_endonuc-like_dom_sf"/>
</dbReference>
<evidence type="ECO:0000313" key="4">
    <source>
        <dbReference type="Proteomes" id="UP001055057"/>
    </source>
</evidence>
<keyword evidence="1" id="KW-0472">Membrane</keyword>
<dbReference type="SUPFAM" id="SSF52980">
    <property type="entry name" value="Restriction endonuclease-like"/>
    <property type="match status" value="1"/>
</dbReference>
<dbReference type="PANTHER" id="PTHR30015">
    <property type="entry name" value="MRR RESTRICTION SYSTEM PROTEIN"/>
    <property type="match status" value="1"/>
</dbReference>
<dbReference type="RefSeq" id="WP_238180822.1">
    <property type="nucleotide sequence ID" value="NZ_BPRB01000013.1"/>
</dbReference>
<organism evidence="3 4">
    <name type="scientific">Methylobacterium trifolii</name>
    <dbReference type="NCBI Taxonomy" id="1003092"/>
    <lineage>
        <taxon>Bacteria</taxon>
        <taxon>Pseudomonadati</taxon>
        <taxon>Pseudomonadota</taxon>
        <taxon>Alphaproteobacteria</taxon>
        <taxon>Hyphomicrobiales</taxon>
        <taxon>Methylobacteriaceae</taxon>
        <taxon>Methylobacterium</taxon>
    </lineage>
</organism>
<evidence type="ECO:0000259" key="2">
    <source>
        <dbReference type="Pfam" id="PF04471"/>
    </source>
</evidence>
<evidence type="ECO:0000256" key="1">
    <source>
        <dbReference type="SAM" id="Phobius"/>
    </source>
</evidence>
<feature type="transmembrane region" description="Helical" evidence="1">
    <location>
        <begin position="12"/>
        <end position="42"/>
    </location>
</feature>
<proteinExistence type="predicted"/>
<name>A0ABQ4TW21_9HYPH</name>
<dbReference type="PANTHER" id="PTHR30015:SF6">
    <property type="entry name" value="SLL1429 PROTEIN"/>
    <property type="match status" value="1"/>
</dbReference>
<comment type="caution">
    <text evidence="3">The sequence shown here is derived from an EMBL/GenBank/DDBJ whole genome shotgun (WGS) entry which is preliminary data.</text>
</comment>
<feature type="domain" description="Restriction endonuclease type IV Mrr" evidence="2">
    <location>
        <begin position="143"/>
        <end position="241"/>
    </location>
</feature>
<dbReference type="InterPro" id="IPR007560">
    <property type="entry name" value="Restrct_endonuc_IV_Mrr"/>
</dbReference>
<sequence>MPGQPSLVARLFWTVLAGCALAFAYGRAGGLAAGLAVCLVLLHHLDRPRRFRSRVRRIARRHAPTLALRRRQESFVDPYGNLIRDGWLRERDYFVARTVLPQVERRFPDLTEARRETMLAIVEAVADAVHLPEEDEAPEDGIGYERFCAGRLAQGGWRTHATPASGDQGADIVATRGRTRLVVQCKRLGRPVGNAAVQEAAAARRYWSGDVAAVVSNAGFTSAARKLAAATGVLLLHHDDLPGLEPEGRATVSAIPRGA</sequence>
<gene>
    <name evidence="3" type="ORF">MPOCJGCO_0271</name>
</gene>
<dbReference type="Gene3D" id="3.40.1350.10">
    <property type="match status" value="1"/>
</dbReference>
<dbReference type="Pfam" id="PF04471">
    <property type="entry name" value="Mrr_cat"/>
    <property type="match status" value="1"/>
</dbReference>
<keyword evidence="4" id="KW-1185">Reference proteome</keyword>
<accession>A0ABQ4TW21</accession>
<protein>
    <recommendedName>
        <fullName evidence="2">Restriction endonuclease type IV Mrr domain-containing protein</fullName>
    </recommendedName>
</protein>
<dbReference type="Proteomes" id="UP001055057">
    <property type="component" value="Unassembled WGS sequence"/>
</dbReference>
<reference evidence="3" key="1">
    <citation type="journal article" date="2021" name="Front. Microbiol.">
        <title>Comprehensive Comparative Genomics and Phenotyping of Methylobacterium Species.</title>
        <authorList>
            <person name="Alessa O."/>
            <person name="Ogura Y."/>
            <person name="Fujitani Y."/>
            <person name="Takami H."/>
            <person name="Hayashi T."/>
            <person name="Sahin N."/>
            <person name="Tani A."/>
        </authorList>
    </citation>
    <scope>NUCLEOTIDE SEQUENCE</scope>
    <source>
        <strain evidence="3">DSM 23632</strain>
    </source>
</reference>
<dbReference type="InterPro" id="IPR011335">
    <property type="entry name" value="Restrct_endonuc-II-like"/>
</dbReference>
<dbReference type="EMBL" id="BPRB01000013">
    <property type="protein sequence ID" value="GJE58192.1"/>
    <property type="molecule type" value="Genomic_DNA"/>
</dbReference>
<keyword evidence="1" id="KW-0812">Transmembrane</keyword>
<evidence type="ECO:0000313" key="3">
    <source>
        <dbReference type="EMBL" id="GJE58192.1"/>
    </source>
</evidence>
<keyword evidence="1" id="KW-1133">Transmembrane helix</keyword>